<protein>
    <submittedName>
        <fullName evidence="2">Uncharacterized protein</fullName>
    </submittedName>
</protein>
<comment type="caution">
    <text evidence="2">The sequence shown here is derived from an EMBL/GenBank/DDBJ whole genome shotgun (WGS) entry which is preliminary data.</text>
</comment>
<evidence type="ECO:0000313" key="2">
    <source>
        <dbReference type="EMBL" id="GAA2695686.1"/>
    </source>
</evidence>
<dbReference type="Proteomes" id="UP001501666">
    <property type="component" value="Unassembled WGS sequence"/>
</dbReference>
<feature type="region of interest" description="Disordered" evidence="1">
    <location>
        <begin position="33"/>
        <end position="53"/>
    </location>
</feature>
<sequence>MRPQTVGARFAQERPLPAPLPVEQFAKDFGGSRRALGGVKPLPPPEIADQVRL</sequence>
<accession>A0ABP6FN23</accession>
<gene>
    <name evidence="2" type="ORF">GCM10010412_088750</name>
</gene>
<organism evidence="2 3">
    <name type="scientific">Nonomuraea recticatena</name>
    <dbReference type="NCBI Taxonomy" id="46178"/>
    <lineage>
        <taxon>Bacteria</taxon>
        <taxon>Bacillati</taxon>
        <taxon>Actinomycetota</taxon>
        <taxon>Actinomycetes</taxon>
        <taxon>Streptosporangiales</taxon>
        <taxon>Streptosporangiaceae</taxon>
        <taxon>Nonomuraea</taxon>
    </lineage>
</organism>
<keyword evidence="3" id="KW-1185">Reference proteome</keyword>
<evidence type="ECO:0000256" key="1">
    <source>
        <dbReference type="SAM" id="MobiDB-lite"/>
    </source>
</evidence>
<proteinExistence type="predicted"/>
<dbReference type="EMBL" id="BAAATE010000041">
    <property type="protein sequence ID" value="GAA2695686.1"/>
    <property type="molecule type" value="Genomic_DNA"/>
</dbReference>
<evidence type="ECO:0000313" key="3">
    <source>
        <dbReference type="Proteomes" id="UP001501666"/>
    </source>
</evidence>
<reference evidence="3" key="1">
    <citation type="journal article" date="2019" name="Int. J. Syst. Evol. Microbiol.">
        <title>The Global Catalogue of Microorganisms (GCM) 10K type strain sequencing project: providing services to taxonomists for standard genome sequencing and annotation.</title>
        <authorList>
            <consortium name="The Broad Institute Genomics Platform"/>
            <consortium name="The Broad Institute Genome Sequencing Center for Infectious Disease"/>
            <person name="Wu L."/>
            <person name="Ma J."/>
        </authorList>
    </citation>
    <scope>NUCLEOTIDE SEQUENCE [LARGE SCALE GENOMIC DNA]</scope>
    <source>
        <strain evidence="3">JCM 6835</strain>
    </source>
</reference>
<name>A0ABP6FN23_9ACTN</name>
<dbReference type="RefSeq" id="WP_379506930.1">
    <property type="nucleotide sequence ID" value="NZ_JBHTEV010000002.1"/>
</dbReference>